<dbReference type="Proteomes" id="UP000238308">
    <property type="component" value="Unassembled WGS sequence"/>
</dbReference>
<dbReference type="GO" id="GO:0015740">
    <property type="term" value="P:C4-dicarboxylate transport"/>
    <property type="evidence" value="ECO:0007669"/>
    <property type="project" value="TreeGrafter"/>
</dbReference>
<dbReference type="InterPro" id="IPR055348">
    <property type="entry name" value="DctQ"/>
</dbReference>
<dbReference type="Pfam" id="PF04290">
    <property type="entry name" value="DctQ"/>
    <property type="match status" value="1"/>
</dbReference>
<proteinExistence type="inferred from homology"/>
<name>A0A2T0XK52_9BURK</name>
<evidence type="ECO:0000256" key="5">
    <source>
        <dbReference type="ARBA" id="ARBA00022692"/>
    </source>
</evidence>
<comment type="caution">
    <text evidence="11">The sequence shown here is derived from an EMBL/GenBank/DDBJ whole genome shotgun (WGS) entry which is preliminary data.</text>
</comment>
<keyword evidence="3" id="KW-1003">Cell membrane</keyword>
<accession>A0A2T0XK52</accession>
<evidence type="ECO:0000256" key="9">
    <source>
        <dbReference type="RuleBase" id="RU369079"/>
    </source>
</evidence>
<comment type="similarity">
    <text evidence="8 9">Belongs to the TRAP transporter small permease family.</text>
</comment>
<dbReference type="EMBL" id="PVTV01000011">
    <property type="protein sequence ID" value="PRY99339.1"/>
    <property type="molecule type" value="Genomic_DNA"/>
</dbReference>
<feature type="transmembrane region" description="Helical" evidence="9">
    <location>
        <begin position="128"/>
        <end position="150"/>
    </location>
</feature>
<keyword evidence="6 9" id="KW-1133">Transmembrane helix</keyword>
<organism evidence="11 12">
    <name type="scientific">Jezberella montanilacus</name>
    <dbReference type="NCBI Taxonomy" id="323426"/>
    <lineage>
        <taxon>Bacteria</taxon>
        <taxon>Pseudomonadati</taxon>
        <taxon>Pseudomonadota</taxon>
        <taxon>Betaproteobacteria</taxon>
        <taxon>Burkholderiales</taxon>
        <taxon>Alcaligenaceae</taxon>
        <taxon>Jezberella</taxon>
    </lineage>
</organism>
<feature type="domain" description="Tripartite ATP-independent periplasmic transporters DctQ component" evidence="10">
    <location>
        <begin position="23"/>
        <end position="153"/>
    </location>
</feature>
<comment type="function">
    <text evidence="9">Part of the tripartite ATP-independent periplasmic (TRAP) transport system.</text>
</comment>
<dbReference type="InterPro" id="IPR007387">
    <property type="entry name" value="TRAP_DctQ"/>
</dbReference>
<keyword evidence="2 9" id="KW-0813">Transport</keyword>
<feature type="transmembrane region" description="Helical" evidence="9">
    <location>
        <begin position="41"/>
        <end position="63"/>
    </location>
</feature>
<feature type="transmembrane region" description="Helical" evidence="9">
    <location>
        <begin position="84"/>
        <end position="108"/>
    </location>
</feature>
<sequence length="177" mass="19901">MRKFLNGLYLTTGWLSAFCVLMICVLMIAQSVLREMGVRTGAVNDVVAWMCAGAAFLSMAHAFKHGDFVRVTLLLEKLSPKTRHWYELGCLTVGIVAVGYMTYWATAFTYESYVFHDVSDGLIPMPKWIPQLSFVIGSWVFLIAIVDEWFLVFQGNRPTFVVAVEERHAAGDFSSDV</sequence>
<evidence type="ECO:0000256" key="6">
    <source>
        <dbReference type="ARBA" id="ARBA00022989"/>
    </source>
</evidence>
<dbReference type="OrthoDB" id="26202at2"/>
<keyword evidence="5 9" id="KW-0812">Transmembrane</keyword>
<keyword evidence="12" id="KW-1185">Reference proteome</keyword>
<keyword evidence="4 9" id="KW-0997">Cell inner membrane</keyword>
<evidence type="ECO:0000313" key="12">
    <source>
        <dbReference type="Proteomes" id="UP000238308"/>
    </source>
</evidence>
<dbReference type="GO" id="GO:0005886">
    <property type="term" value="C:plasma membrane"/>
    <property type="evidence" value="ECO:0007669"/>
    <property type="project" value="UniProtKB-SubCell"/>
</dbReference>
<evidence type="ECO:0000259" key="10">
    <source>
        <dbReference type="Pfam" id="PF04290"/>
    </source>
</evidence>
<evidence type="ECO:0000256" key="3">
    <source>
        <dbReference type="ARBA" id="ARBA00022475"/>
    </source>
</evidence>
<dbReference type="AlphaFoldDB" id="A0A2T0XK52"/>
<comment type="subunit">
    <text evidence="9">The complex comprises the extracytoplasmic solute receptor protein and the two transmembrane proteins.</text>
</comment>
<keyword evidence="7 9" id="KW-0472">Membrane</keyword>
<dbReference type="GO" id="GO:0022857">
    <property type="term" value="F:transmembrane transporter activity"/>
    <property type="evidence" value="ECO:0007669"/>
    <property type="project" value="UniProtKB-UniRule"/>
</dbReference>
<reference evidence="11 12" key="1">
    <citation type="submission" date="2018-03" db="EMBL/GenBank/DDBJ databases">
        <title>Genomic Encyclopedia of Type Strains, Phase III (KMG-III): the genomes of soil and plant-associated and newly described type strains.</title>
        <authorList>
            <person name="Whitman W."/>
        </authorList>
    </citation>
    <scope>NUCLEOTIDE SEQUENCE [LARGE SCALE GENOMIC DNA]</scope>
    <source>
        <strain evidence="11 12">MWH-P2sevCIIIb</strain>
    </source>
</reference>
<evidence type="ECO:0000256" key="4">
    <source>
        <dbReference type="ARBA" id="ARBA00022519"/>
    </source>
</evidence>
<dbReference type="PANTHER" id="PTHR35011">
    <property type="entry name" value="2,3-DIKETO-L-GULONATE TRAP TRANSPORTER SMALL PERMEASE PROTEIN YIAM"/>
    <property type="match status" value="1"/>
</dbReference>
<evidence type="ECO:0000256" key="8">
    <source>
        <dbReference type="ARBA" id="ARBA00038436"/>
    </source>
</evidence>
<evidence type="ECO:0000256" key="7">
    <source>
        <dbReference type="ARBA" id="ARBA00023136"/>
    </source>
</evidence>
<evidence type="ECO:0000256" key="2">
    <source>
        <dbReference type="ARBA" id="ARBA00022448"/>
    </source>
</evidence>
<feature type="transmembrane region" description="Helical" evidence="9">
    <location>
        <begin position="7"/>
        <end position="29"/>
    </location>
</feature>
<evidence type="ECO:0000256" key="1">
    <source>
        <dbReference type="ARBA" id="ARBA00004429"/>
    </source>
</evidence>
<dbReference type="RefSeq" id="WP_106226646.1">
    <property type="nucleotide sequence ID" value="NZ_PVTV01000011.1"/>
</dbReference>
<comment type="subcellular location">
    <subcellularLocation>
        <location evidence="1 9">Cell inner membrane</location>
        <topology evidence="1 9">Multi-pass membrane protein</topology>
    </subcellularLocation>
</comment>
<dbReference type="PANTHER" id="PTHR35011:SF10">
    <property type="entry name" value="TRAP TRANSPORTER SMALL PERMEASE PROTEIN"/>
    <property type="match status" value="1"/>
</dbReference>
<evidence type="ECO:0000313" key="11">
    <source>
        <dbReference type="EMBL" id="PRY99339.1"/>
    </source>
</evidence>
<gene>
    <name evidence="11" type="ORF">BCM14_0783</name>
</gene>
<protein>
    <recommendedName>
        <fullName evidence="9">TRAP transporter small permease protein</fullName>
    </recommendedName>
</protein>